<protein>
    <submittedName>
        <fullName evidence="1">Uncharacterized protein</fullName>
    </submittedName>
</protein>
<dbReference type="RefSeq" id="WP_213654364.1">
    <property type="nucleotide sequence ID" value="NZ_BOSL01000004.1"/>
</dbReference>
<accession>A0ABQ4M9D6</accession>
<proteinExistence type="predicted"/>
<name>A0ABQ4M9D6_9BACL</name>
<sequence>MGVREWVDQDYVIEHLRQKFNCSVLWCEGRACLEYKSKEELNQMAGYVKDNFSMELLDVFFTAVESLNEEVES</sequence>
<evidence type="ECO:0000313" key="1">
    <source>
        <dbReference type="EMBL" id="GIP52603.1"/>
    </source>
</evidence>
<gene>
    <name evidence="1" type="ORF">J42TS3_16380</name>
</gene>
<dbReference type="Proteomes" id="UP000679992">
    <property type="component" value="Unassembled WGS sequence"/>
</dbReference>
<organism evidence="1 2">
    <name type="scientific">Paenibacillus vini</name>
    <dbReference type="NCBI Taxonomy" id="1476024"/>
    <lineage>
        <taxon>Bacteria</taxon>
        <taxon>Bacillati</taxon>
        <taxon>Bacillota</taxon>
        <taxon>Bacilli</taxon>
        <taxon>Bacillales</taxon>
        <taxon>Paenibacillaceae</taxon>
        <taxon>Paenibacillus</taxon>
    </lineage>
</organism>
<keyword evidence="2" id="KW-1185">Reference proteome</keyword>
<reference evidence="1 2" key="1">
    <citation type="submission" date="2021-03" db="EMBL/GenBank/DDBJ databases">
        <title>Antimicrobial resistance genes in bacteria isolated from Japanese honey, and their potential for conferring macrolide and lincosamide resistance in the American foulbrood pathogen Paenibacillus larvae.</title>
        <authorList>
            <person name="Okamoto M."/>
            <person name="Kumagai M."/>
            <person name="Kanamori H."/>
            <person name="Takamatsu D."/>
        </authorList>
    </citation>
    <scope>NUCLEOTIDE SEQUENCE [LARGE SCALE GENOMIC DNA]</scope>
    <source>
        <strain evidence="1 2">J42TS3</strain>
    </source>
</reference>
<evidence type="ECO:0000313" key="2">
    <source>
        <dbReference type="Proteomes" id="UP000679992"/>
    </source>
</evidence>
<comment type="caution">
    <text evidence="1">The sequence shown here is derived from an EMBL/GenBank/DDBJ whole genome shotgun (WGS) entry which is preliminary data.</text>
</comment>
<dbReference type="EMBL" id="BOSL01000004">
    <property type="protein sequence ID" value="GIP52603.1"/>
    <property type="molecule type" value="Genomic_DNA"/>
</dbReference>